<sequence>MPDLSKLPSVDQLLQNPKLKDVIHSFGRPLSLKALRDVLDNCRYEAIQHNQPIPELPEIIQRTKALLDEWLSPTLTPVINATGVILHTNLGRAPLSFETRAAISGITAGYNNLEFDLRTGKRGKRSVHASRLLSTLTGAEGGFVVNNNAGAVLLILSALAKEKNVLISRTQLVEIGGGFRIPDVMRQSGANLFEIGTTNRIHLYDYENALKNEDIALVLIAHHSNFKLIGFHSEPELPEIVETAHKYNVPVVHDLGSGALLDTANYGLAHEPTVFESMDAGCDLVCFSGDKLMGGPQSGIIIGKESLLELIRVHPLARALRPDKVTLAGITATITHYLKNEAETKIPIWYMISQSLESIEKRANNWREYLGEGEVIEGRSTVGGGSLPTEEIPSHLLALNPKKPDAFLKILREANPPIIARIENDRVLFDPRTVLPDQEIAFLRQLLIVLEAEES</sequence>
<proteinExistence type="inferred from homology"/>
<keyword evidence="2 8" id="KW-0963">Cytoplasm</keyword>
<dbReference type="UniPathway" id="UPA00906">
    <property type="reaction ID" value="UER00896"/>
</dbReference>
<comment type="function">
    <text evidence="8">Converts seryl-tRNA(Sec) to selenocysteinyl-tRNA(Sec) required for selenoprotein biosynthesis.</text>
</comment>
<dbReference type="GO" id="GO:0001717">
    <property type="term" value="P:conversion of seryl-tRNAsec to selenocys-tRNAsec"/>
    <property type="evidence" value="ECO:0007669"/>
    <property type="project" value="UniProtKB-UniRule"/>
</dbReference>
<dbReference type="NCBIfam" id="TIGR00474">
    <property type="entry name" value="selA"/>
    <property type="match status" value="1"/>
</dbReference>
<evidence type="ECO:0000256" key="4">
    <source>
        <dbReference type="ARBA" id="ARBA00022898"/>
    </source>
</evidence>
<dbReference type="InterPro" id="IPR004534">
    <property type="entry name" value="SelA_trans"/>
</dbReference>
<dbReference type="InterPro" id="IPR018319">
    <property type="entry name" value="SelA-like"/>
</dbReference>
<evidence type="ECO:0000256" key="1">
    <source>
        <dbReference type="ARBA" id="ARBA00001933"/>
    </source>
</evidence>
<feature type="modified residue" description="N6-(pyridoxal phosphate)lysine" evidence="8 9">
    <location>
        <position position="291"/>
    </location>
</feature>
<protein>
    <recommendedName>
        <fullName evidence="8">L-seryl-tRNA(Sec) selenium transferase</fullName>
        <ecNumber evidence="8">2.9.1.1</ecNumber>
    </recommendedName>
    <alternativeName>
        <fullName evidence="8">Selenocysteine synthase</fullName>
        <shortName evidence="8">Sec synthase</shortName>
    </alternativeName>
    <alternativeName>
        <fullName evidence="8">Selenocysteinyl-tRNA(Sec) synthase</fullName>
    </alternativeName>
</protein>
<evidence type="ECO:0000256" key="7">
    <source>
        <dbReference type="ARBA" id="ARBA00044507"/>
    </source>
</evidence>
<dbReference type="PANTHER" id="PTHR32328">
    <property type="entry name" value="L-SERYL-TRNA(SEC) SELENIUM TRANSFERASE"/>
    <property type="match status" value="1"/>
</dbReference>
<evidence type="ECO:0000256" key="9">
    <source>
        <dbReference type="PIRSR" id="PIRSR618319-50"/>
    </source>
</evidence>
<evidence type="ECO:0000313" key="12">
    <source>
        <dbReference type="Proteomes" id="UP000064249"/>
    </source>
</evidence>
<comment type="pathway">
    <text evidence="8">Aminoacyl-tRNA biosynthesis; selenocysteinyl-tRNA(Sec) biosynthesis; selenocysteinyl-tRNA(Sec) from L-seryl-tRNA(Sec) (bacterial route): step 1/1.</text>
</comment>
<organism evidence="11 12">
    <name type="scientific">Anaerolinea thermophila</name>
    <dbReference type="NCBI Taxonomy" id="167964"/>
    <lineage>
        <taxon>Bacteria</taxon>
        <taxon>Bacillati</taxon>
        <taxon>Chloroflexota</taxon>
        <taxon>Anaerolineae</taxon>
        <taxon>Anaerolineales</taxon>
        <taxon>Anaerolineaceae</taxon>
        <taxon>Anaerolinea</taxon>
    </lineage>
</organism>
<dbReference type="AlphaFoldDB" id="A0A117LGF2"/>
<dbReference type="InterPro" id="IPR015424">
    <property type="entry name" value="PyrdxlP-dep_Trfase"/>
</dbReference>
<evidence type="ECO:0000256" key="3">
    <source>
        <dbReference type="ARBA" id="ARBA00022679"/>
    </source>
</evidence>
<dbReference type="EC" id="2.9.1.1" evidence="8"/>
<evidence type="ECO:0000256" key="2">
    <source>
        <dbReference type="ARBA" id="ARBA00022490"/>
    </source>
</evidence>
<name>A0A117LGF2_9CHLR</name>
<comment type="catalytic activity">
    <reaction evidence="8">
        <text>L-seryl-tRNA(Sec) + selenophosphate + H(+) = L-selenocysteinyl-tRNA(Sec) + phosphate</text>
        <dbReference type="Rhea" id="RHEA:22728"/>
        <dbReference type="Rhea" id="RHEA-COMP:9742"/>
        <dbReference type="Rhea" id="RHEA-COMP:9743"/>
        <dbReference type="ChEBI" id="CHEBI:15378"/>
        <dbReference type="ChEBI" id="CHEBI:16144"/>
        <dbReference type="ChEBI" id="CHEBI:43474"/>
        <dbReference type="ChEBI" id="CHEBI:78533"/>
        <dbReference type="ChEBI" id="CHEBI:78573"/>
        <dbReference type="EC" id="2.9.1.1"/>
    </reaction>
</comment>
<gene>
    <name evidence="8" type="primary">selA</name>
    <name evidence="11" type="ORF">XD73_1287</name>
</gene>
<dbReference type="Proteomes" id="UP000064249">
    <property type="component" value="Unassembled WGS sequence"/>
</dbReference>
<dbReference type="Pfam" id="PF12390">
    <property type="entry name" value="Se-cys_synth_N"/>
    <property type="match status" value="1"/>
</dbReference>
<comment type="cofactor">
    <cofactor evidence="1 8 9">
        <name>pyridoxal 5'-phosphate</name>
        <dbReference type="ChEBI" id="CHEBI:597326"/>
    </cofactor>
</comment>
<evidence type="ECO:0000313" key="11">
    <source>
        <dbReference type="EMBL" id="KUK45838.1"/>
    </source>
</evidence>
<dbReference type="GO" id="GO:0004125">
    <property type="term" value="F:L-seryl-tRNA(Sec) selenium transferase activity"/>
    <property type="evidence" value="ECO:0007669"/>
    <property type="project" value="UniProtKB-UniRule"/>
</dbReference>
<evidence type="ECO:0000256" key="6">
    <source>
        <dbReference type="ARBA" id="ARBA00023266"/>
    </source>
</evidence>
<reference evidence="11 12" key="1">
    <citation type="journal article" date="2015" name="MBio">
        <title>Genome-Resolved Metagenomic Analysis Reveals Roles for Candidate Phyla and Other Microbial Community Members in Biogeochemical Transformations in Oil Reservoirs.</title>
        <authorList>
            <person name="Hu P."/>
            <person name="Tom L."/>
            <person name="Singh A."/>
            <person name="Thomas B.C."/>
            <person name="Baker B.J."/>
            <person name="Piceno Y.M."/>
            <person name="Andersen G.L."/>
            <person name="Banfield J.F."/>
        </authorList>
    </citation>
    <scope>NUCLEOTIDE SEQUENCE [LARGE SCALE GENOMIC DNA]</scope>
    <source>
        <strain evidence="11">46_16</strain>
    </source>
</reference>
<dbReference type="PATRIC" id="fig|167964.4.peg.1429"/>
<feature type="domain" description="L-seryl-tRNA selenium transferase N-terminal" evidence="10">
    <location>
        <begin position="4"/>
        <end position="43"/>
    </location>
</feature>
<accession>A0A117LGF2</accession>
<keyword evidence="3 8" id="KW-0808">Transferase</keyword>
<dbReference type="GO" id="GO:0005737">
    <property type="term" value="C:cytoplasm"/>
    <property type="evidence" value="ECO:0007669"/>
    <property type="project" value="UniProtKB-SubCell"/>
</dbReference>
<dbReference type="InterPro" id="IPR015421">
    <property type="entry name" value="PyrdxlP-dep_Trfase_major"/>
</dbReference>
<comment type="caution">
    <text evidence="11">The sequence shown here is derived from an EMBL/GenBank/DDBJ whole genome shotgun (WGS) entry which is preliminary data.</text>
</comment>
<dbReference type="GO" id="GO:0001514">
    <property type="term" value="P:selenocysteine incorporation"/>
    <property type="evidence" value="ECO:0007669"/>
    <property type="project" value="UniProtKB-UniRule"/>
</dbReference>
<keyword evidence="6 8" id="KW-0711">Selenium</keyword>
<evidence type="ECO:0000259" key="10">
    <source>
        <dbReference type="Pfam" id="PF12390"/>
    </source>
</evidence>
<dbReference type="PANTHER" id="PTHR32328:SF0">
    <property type="entry name" value="L-SERYL-TRNA(SEC) SELENIUM TRANSFERASE"/>
    <property type="match status" value="1"/>
</dbReference>
<evidence type="ECO:0000256" key="8">
    <source>
        <dbReference type="HAMAP-Rule" id="MF_00423"/>
    </source>
</evidence>
<dbReference type="Pfam" id="PF03841">
    <property type="entry name" value="SelA"/>
    <property type="match status" value="1"/>
</dbReference>
<comment type="subcellular location">
    <subcellularLocation>
        <location evidence="8">Cytoplasm</location>
    </subcellularLocation>
</comment>
<dbReference type="Gene3D" id="3.40.640.10">
    <property type="entry name" value="Type I PLP-dependent aspartate aminotransferase-like (Major domain)"/>
    <property type="match status" value="1"/>
</dbReference>
<evidence type="ECO:0000256" key="5">
    <source>
        <dbReference type="ARBA" id="ARBA00022917"/>
    </source>
</evidence>
<dbReference type="Gene3D" id="3.90.1150.180">
    <property type="match status" value="1"/>
</dbReference>
<dbReference type="HAMAP" id="MF_00423">
    <property type="entry name" value="SelA"/>
    <property type="match status" value="1"/>
</dbReference>
<comment type="similarity">
    <text evidence="7 8">Belongs to the SelA family.</text>
</comment>
<keyword evidence="5 8" id="KW-0648">Protein biosynthesis</keyword>
<keyword evidence="4 8" id="KW-0663">Pyridoxal phosphate</keyword>
<dbReference type="SUPFAM" id="SSF53383">
    <property type="entry name" value="PLP-dependent transferases"/>
    <property type="match status" value="1"/>
</dbReference>
<dbReference type="EMBL" id="LGFU01000136">
    <property type="protein sequence ID" value="KUK45838.1"/>
    <property type="molecule type" value="Genomic_DNA"/>
</dbReference>
<dbReference type="InterPro" id="IPR025862">
    <property type="entry name" value="SelA_trans_N_dom"/>
</dbReference>